<dbReference type="GO" id="GO:0009245">
    <property type="term" value="P:lipid A biosynthetic process"/>
    <property type="evidence" value="ECO:0007669"/>
    <property type="project" value="TreeGrafter"/>
</dbReference>
<protein>
    <recommendedName>
        <fullName evidence="3">3-deoxy-D-manno-octulosonic acid transferase</fullName>
        <shortName evidence="3">Kdo transferase</shortName>
        <ecNumber evidence="3">2.4.99.12</ecNumber>
    </recommendedName>
    <alternativeName>
        <fullName evidence="3">Lipid IV(A) 3-deoxy-D-manno-octulosonic acid transferase</fullName>
    </alternativeName>
</protein>
<evidence type="ECO:0000256" key="2">
    <source>
        <dbReference type="PIRSR" id="PIRSR639901-2"/>
    </source>
</evidence>
<comment type="caution">
    <text evidence="5">The sequence shown here is derived from an EMBL/GenBank/DDBJ whole genome shotgun (WGS) entry which is preliminary data.</text>
</comment>
<evidence type="ECO:0000256" key="1">
    <source>
        <dbReference type="ARBA" id="ARBA00022679"/>
    </source>
</evidence>
<comment type="similarity">
    <text evidence="3">Belongs to the glycosyltransferase group 1 family.</text>
</comment>
<keyword evidence="3" id="KW-0472">Membrane</keyword>
<dbReference type="InterPro" id="IPR039901">
    <property type="entry name" value="Kdotransferase"/>
</dbReference>
<dbReference type="SUPFAM" id="SSF53756">
    <property type="entry name" value="UDP-Glycosyltransferase/glycogen phosphorylase"/>
    <property type="match status" value="1"/>
</dbReference>
<gene>
    <name evidence="5" type="ORF">HY768_04785</name>
</gene>
<keyword evidence="3" id="KW-0448">Lipopolysaccharide biosynthesis</keyword>
<dbReference type="EMBL" id="JACQXR010000057">
    <property type="protein sequence ID" value="MBI4726529.1"/>
    <property type="molecule type" value="Genomic_DNA"/>
</dbReference>
<evidence type="ECO:0000259" key="4">
    <source>
        <dbReference type="Pfam" id="PF04413"/>
    </source>
</evidence>
<dbReference type="InterPro" id="IPR007507">
    <property type="entry name" value="Glycos_transf_N"/>
</dbReference>
<dbReference type="PANTHER" id="PTHR42755:SF1">
    <property type="entry name" value="3-DEOXY-D-MANNO-OCTULOSONIC ACID TRANSFERASE, MITOCHONDRIAL-RELATED"/>
    <property type="match status" value="1"/>
</dbReference>
<feature type="site" description="Transition state stabilizer" evidence="2">
    <location>
        <position position="134"/>
    </location>
</feature>
<dbReference type="Gene3D" id="3.40.50.11720">
    <property type="entry name" value="3-Deoxy-D-manno-octulosonic-acid transferase, N-terminal domain"/>
    <property type="match status" value="1"/>
</dbReference>
<name>A0A933MJC1_UNCT6</name>
<dbReference type="GO" id="GO:0009244">
    <property type="term" value="P:lipopolysaccharide core region biosynthetic process"/>
    <property type="evidence" value="ECO:0007669"/>
    <property type="project" value="UniProtKB-UniRule"/>
</dbReference>
<keyword evidence="1 3" id="KW-0808">Transferase</keyword>
<comment type="catalytic activity">
    <reaction evidence="3">
        <text>lipid IVA (E. coli) + CMP-3-deoxy-beta-D-manno-octulosonate = alpha-Kdo-(2-&gt;6)-lipid IVA (E. coli) + CMP + H(+)</text>
        <dbReference type="Rhea" id="RHEA:28066"/>
        <dbReference type="ChEBI" id="CHEBI:15378"/>
        <dbReference type="ChEBI" id="CHEBI:58603"/>
        <dbReference type="ChEBI" id="CHEBI:60364"/>
        <dbReference type="ChEBI" id="CHEBI:60377"/>
        <dbReference type="ChEBI" id="CHEBI:85987"/>
        <dbReference type="EC" id="2.4.99.12"/>
    </reaction>
</comment>
<keyword evidence="3" id="KW-1003">Cell membrane</keyword>
<feature type="site" description="Transition state stabilizer" evidence="2">
    <location>
        <position position="56"/>
    </location>
</feature>
<reference evidence="5" key="1">
    <citation type="submission" date="2020-07" db="EMBL/GenBank/DDBJ databases">
        <title>Huge and variable diversity of episymbiotic CPR bacteria and DPANN archaea in groundwater ecosystems.</title>
        <authorList>
            <person name="He C.Y."/>
            <person name="Keren R."/>
            <person name="Whittaker M."/>
            <person name="Farag I.F."/>
            <person name="Doudna J."/>
            <person name="Cate J.H.D."/>
            <person name="Banfield J.F."/>
        </authorList>
    </citation>
    <scope>NUCLEOTIDE SEQUENCE</scope>
    <source>
        <strain evidence="5">NC_groundwater_1520_Pr4_B-0.1um_53_5</strain>
    </source>
</reference>
<comment type="function">
    <text evidence="3">Involved in lipopolysaccharide (LPS) biosynthesis. Catalyzes the transfer of 3-deoxy-D-manno-octulosonate (Kdo) residue(s) from CMP-Kdo to lipid IV(A), the tetraacyldisaccharide-1,4'-bisphosphate precursor of lipid A.</text>
</comment>
<evidence type="ECO:0000256" key="3">
    <source>
        <dbReference type="RuleBase" id="RU365103"/>
    </source>
</evidence>
<dbReference type="Proteomes" id="UP000736328">
    <property type="component" value="Unassembled WGS sequence"/>
</dbReference>
<sequence>MPEKSIVLSTMTATGQKRAAELFPQADQIFFLPLDFWFSQKLAVRRTSPSVLILTETEIWPNLIRQCRKQNIPVFLVNARLSARSFKYYHALRFLFGPLLNTLQLVACQSREDAGRYLALGARQEIVTVTGNLKYDGIKGPVSAAEKQGLRKDFGLSAGDLAFTAGSTREGEEAMILGAWQQVIQNSKFKIQNVKLVIAPRHPGRFSEVEKLISSQNLEYVKRSDQKNSRTSGGFQVLLLDTIGELVNAYAASDLSFVGGSLVPVGGHNPLEPAALGLPVIFGPHMFNARESTEGLLECGGAVRVNDAGELGKILIIWLKDPGKRKAAGEKARVLVDSKRGVSKVAAELVAEKLALLQ</sequence>
<evidence type="ECO:0000313" key="5">
    <source>
        <dbReference type="EMBL" id="MBI4726529.1"/>
    </source>
</evidence>
<dbReference type="GO" id="GO:0005886">
    <property type="term" value="C:plasma membrane"/>
    <property type="evidence" value="ECO:0007669"/>
    <property type="project" value="UniProtKB-SubCell"/>
</dbReference>
<dbReference type="Gene3D" id="3.40.50.2000">
    <property type="entry name" value="Glycogen Phosphorylase B"/>
    <property type="match status" value="1"/>
</dbReference>
<evidence type="ECO:0000313" key="6">
    <source>
        <dbReference type="Proteomes" id="UP000736328"/>
    </source>
</evidence>
<comment type="pathway">
    <text evidence="3">Bacterial outer membrane biogenesis; LPS core biosynthesis.</text>
</comment>
<dbReference type="Pfam" id="PF04413">
    <property type="entry name" value="Glycos_transf_N"/>
    <property type="match status" value="1"/>
</dbReference>
<dbReference type="InterPro" id="IPR038107">
    <property type="entry name" value="Glycos_transf_N_sf"/>
</dbReference>
<organism evidence="5 6">
    <name type="scientific">candidate division TA06 bacterium</name>
    <dbReference type="NCBI Taxonomy" id="2250710"/>
    <lineage>
        <taxon>Bacteria</taxon>
        <taxon>Bacteria division TA06</taxon>
    </lineage>
</organism>
<dbReference type="GO" id="GO:0043842">
    <property type="term" value="F:Kdo transferase activity"/>
    <property type="evidence" value="ECO:0007669"/>
    <property type="project" value="UniProtKB-EC"/>
</dbReference>
<proteinExistence type="inferred from homology"/>
<accession>A0A933MJC1</accession>
<feature type="domain" description="3-deoxy-D-manno-octulosonic-acid transferase N-terminal" evidence="4">
    <location>
        <begin position="2"/>
        <end position="136"/>
    </location>
</feature>
<dbReference type="AlphaFoldDB" id="A0A933MJC1"/>
<comment type="subcellular location">
    <subcellularLocation>
        <location evidence="3">Cell membrane</location>
    </subcellularLocation>
</comment>
<dbReference type="EC" id="2.4.99.12" evidence="3"/>
<dbReference type="PANTHER" id="PTHR42755">
    <property type="entry name" value="3-DEOXY-MANNO-OCTULOSONATE CYTIDYLYLTRANSFERASE"/>
    <property type="match status" value="1"/>
</dbReference>